<dbReference type="RefSeq" id="XP_001435584.1">
    <property type="nucleotide sequence ID" value="XM_001435547.1"/>
</dbReference>
<organism evidence="2 3">
    <name type="scientific">Paramecium tetraurelia</name>
    <dbReference type="NCBI Taxonomy" id="5888"/>
    <lineage>
        <taxon>Eukaryota</taxon>
        <taxon>Sar</taxon>
        <taxon>Alveolata</taxon>
        <taxon>Ciliophora</taxon>
        <taxon>Intramacronucleata</taxon>
        <taxon>Oligohymenophorea</taxon>
        <taxon>Peniculida</taxon>
        <taxon>Parameciidae</taxon>
        <taxon>Paramecium</taxon>
    </lineage>
</organism>
<dbReference type="EMBL" id="CT868057">
    <property type="protein sequence ID" value="CAK68187.1"/>
    <property type="molecule type" value="Genomic_DNA"/>
</dbReference>
<proteinExistence type="predicted"/>
<dbReference type="InParanoid" id="A0CBM0"/>
<keyword evidence="3" id="KW-1185">Reference proteome</keyword>
<sequence length="145" mass="16584">MFRILISSTTKASQKLSQSFNKDELIGQSLSPNQKTNQSMGQKKVNKAIQYQQELLKLMTSHKQLSSGNKKEYISDVMSQQKESKRNNSGASQHQKQQSSNKLSFVNAGITIIVNHENQQIKFNIESLKTTVQIEEYLKQEIKKH</sequence>
<evidence type="ECO:0000313" key="2">
    <source>
        <dbReference type="EMBL" id="CAK68187.1"/>
    </source>
</evidence>
<evidence type="ECO:0000313" key="3">
    <source>
        <dbReference type="Proteomes" id="UP000000600"/>
    </source>
</evidence>
<dbReference type="AlphaFoldDB" id="A0CBM0"/>
<feature type="compositionally biased region" description="Polar residues" evidence="1">
    <location>
        <begin position="77"/>
        <end position="102"/>
    </location>
</feature>
<feature type="region of interest" description="Disordered" evidence="1">
    <location>
        <begin position="62"/>
        <end position="102"/>
    </location>
</feature>
<dbReference type="Proteomes" id="UP000000600">
    <property type="component" value="Unassembled WGS sequence"/>
</dbReference>
<dbReference type="KEGG" id="ptm:GSPATT00036970001"/>
<dbReference type="HOGENOM" id="CLU_1790655_0_0_1"/>
<evidence type="ECO:0000256" key="1">
    <source>
        <dbReference type="SAM" id="MobiDB-lite"/>
    </source>
</evidence>
<dbReference type="GeneID" id="5021369"/>
<gene>
    <name evidence="2" type="ORF">GSPATT00036970001</name>
</gene>
<reference evidence="2 3" key="1">
    <citation type="journal article" date="2006" name="Nature">
        <title>Global trends of whole-genome duplications revealed by the ciliate Paramecium tetraurelia.</title>
        <authorList>
            <consortium name="Genoscope"/>
            <person name="Aury J.-M."/>
            <person name="Jaillon O."/>
            <person name="Duret L."/>
            <person name="Noel B."/>
            <person name="Jubin C."/>
            <person name="Porcel B.M."/>
            <person name="Segurens B."/>
            <person name="Daubin V."/>
            <person name="Anthouard V."/>
            <person name="Aiach N."/>
            <person name="Arnaiz O."/>
            <person name="Billaut A."/>
            <person name="Beisson J."/>
            <person name="Blanc I."/>
            <person name="Bouhouche K."/>
            <person name="Camara F."/>
            <person name="Duharcourt S."/>
            <person name="Guigo R."/>
            <person name="Gogendeau D."/>
            <person name="Katinka M."/>
            <person name="Keller A.-M."/>
            <person name="Kissmehl R."/>
            <person name="Klotz C."/>
            <person name="Koll F."/>
            <person name="Le Moue A."/>
            <person name="Lepere C."/>
            <person name="Malinsky S."/>
            <person name="Nowacki M."/>
            <person name="Nowak J.K."/>
            <person name="Plattner H."/>
            <person name="Poulain J."/>
            <person name="Ruiz F."/>
            <person name="Serrano V."/>
            <person name="Zagulski M."/>
            <person name="Dessen P."/>
            <person name="Betermier M."/>
            <person name="Weissenbach J."/>
            <person name="Scarpelli C."/>
            <person name="Schachter V."/>
            <person name="Sperling L."/>
            <person name="Meyer E."/>
            <person name="Cohen J."/>
            <person name="Wincker P."/>
        </authorList>
    </citation>
    <scope>NUCLEOTIDE SEQUENCE [LARGE SCALE GENOMIC DNA]</scope>
    <source>
        <strain evidence="2 3">Stock d4-2</strain>
    </source>
</reference>
<protein>
    <submittedName>
        <fullName evidence="2">Uncharacterized protein</fullName>
    </submittedName>
</protein>
<name>A0CBM0_PARTE</name>
<accession>A0CBM0</accession>